<reference evidence="2" key="1">
    <citation type="journal article" date="2019" name="Int. J. Syst. Evol. Microbiol.">
        <title>The Global Catalogue of Microorganisms (GCM) 10K type strain sequencing project: providing services to taxonomists for standard genome sequencing and annotation.</title>
        <authorList>
            <consortium name="The Broad Institute Genomics Platform"/>
            <consortium name="The Broad Institute Genome Sequencing Center for Infectious Disease"/>
            <person name="Wu L."/>
            <person name="Ma J."/>
        </authorList>
    </citation>
    <scope>NUCLEOTIDE SEQUENCE [LARGE SCALE GENOMIC DNA]</scope>
    <source>
        <strain evidence="2">NBRC 111756</strain>
    </source>
</reference>
<comment type="caution">
    <text evidence="1">The sequence shown here is derived from an EMBL/GenBank/DDBJ whole genome shotgun (WGS) entry which is preliminary data.</text>
</comment>
<sequence>MMLADMACSRKTELLDNMLEVSGKPSKLPPKPLLRIGVPLRMAMARFASRSEV</sequence>
<protein>
    <submittedName>
        <fullName evidence="1">Uncharacterized protein</fullName>
    </submittedName>
</protein>
<accession>A0ABW1ZTR8</accession>
<dbReference type="EMBL" id="JBHSWE010000001">
    <property type="protein sequence ID" value="MFC6668690.1"/>
    <property type="molecule type" value="Genomic_DNA"/>
</dbReference>
<evidence type="ECO:0000313" key="1">
    <source>
        <dbReference type="EMBL" id="MFC6668690.1"/>
    </source>
</evidence>
<dbReference type="Proteomes" id="UP001596422">
    <property type="component" value="Unassembled WGS sequence"/>
</dbReference>
<proteinExistence type="predicted"/>
<evidence type="ECO:0000313" key="2">
    <source>
        <dbReference type="Proteomes" id="UP001596422"/>
    </source>
</evidence>
<dbReference type="RefSeq" id="WP_379907226.1">
    <property type="nucleotide sequence ID" value="NZ_JBHSWE010000001.1"/>
</dbReference>
<gene>
    <name evidence="1" type="ORF">ACFQDL_00095</name>
</gene>
<organism evidence="1 2">
    <name type="scientific">Marinobacterium aestuariivivens</name>
    <dbReference type="NCBI Taxonomy" id="1698799"/>
    <lineage>
        <taxon>Bacteria</taxon>
        <taxon>Pseudomonadati</taxon>
        <taxon>Pseudomonadota</taxon>
        <taxon>Gammaproteobacteria</taxon>
        <taxon>Oceanospirillales</taxon>
        <taxon>Oceanospirillaceae</taxon>
        <taxon>Marinobacterium</taxon>
    </lineage>
</organism>
<name>A0ABW1ZTR8_9GAMM</name>
<keyword evidence="2" id="KW-1185">Reference proteome</keyword>